<dbReference type="RefSeq" id="WP_237054511.1">
    <property type="nucleotide sequence ID" value="NZ_JAKJPO010000004.1"/>
</dbReference>
<dbReference type="Proteomes" id="UP001430796">
    <property type="component" value="Unassembled WGS sequence"/>
</dbReference>
<protein>
    <submittedName>
        <fullName evidence="2">Type II secretion system protein GspM</fullName>
    </submittedName>
</protein>
<feature type="compositionally biased region" description="Basic and acidic residues" evidence="1">
    <location>
        <begin position="219"/>
        <end position="233"/>
    </location>
</feature>
<gene>
    <name evidence="2" type="primary">gspM</name>
    <name evidence="2" type="ORF">L3V18_09920</name>
</gene>
<dbReference type="NCBIfam" id="NF040576">
    <property type="entry name" value="T2SS_GspM_XpsM"/>
    <property type="match status" value="1"/>
</dbReference>
<feature type="region of interest" description="Disordered" evidence="1">
    <location>
        <begin position="198"/>
        <end position="235"/>
    </location>
</feature>
<reference evidence="3" key="1">
    <citation type="submission" date="2022-01" db="EMBL/GenBank/DDBJ databases">
        <title>Lysobacter chinensis sp. nov., a bacterium isolated from cow dung compost.</title>
        <authorList>
            <person name="Zhou L.Y."/>
        </authorList>
    </citation>
    <scope>NUCLEOTIDE SEQUENCE [LARGE SCALE GENOMIC DNA]</scope>
    <source>
        <strain evidence="3">TLK-CK17</strain>
    </source>
</reference>
<reference evidence="2 3" key="2">
    <citation type="submission" date="2022-01" db="EMBL/GenBank/DDBJ databases">
        <title>Lysobacter chinensis sp. nov., a bacterium isolated from cow dung compost.</title>
        <authorList>
            <person name="Liu Y."/>
        </authorList>
    </citation>
    <scope>NUCLEOTIDE SEQUENCE [LARGE SCALE GENOMIC DNA]</scope>
    <source>
        <strain evidence="2 3">TLK-CK17</strain>
    </source>
</reference>
<proteinExistence type="predicted"/>
<sequence>MTPSKRDRWLALALLAGLLLLAYAVLVHPWWTVPMRELDGRIATLQERELRLRAQIEQAPVVEQRLAQLAERQANRPGFMPEANAELATAALIQRLEAVVAEASPGNRSCAIVNRSPLEPSNRDPYTRVTVQVRLKCGSPETAAVLHALESGSPRLFVGNLNILVQRMYFAPGTGRSSSDGGLDVSFDLYGYLPPGNLGDGGDRGGTPVARGTAPDASRAGRHEPAGDGDRAGRIAVRPLSTRRISLLEARDAG</sequence>
<dbReference type="InterPro" id="IPR034756">
    <property type="entry name" value="T2SSM_b"/>
</dbReference>
<dbReference type="Pfam" id="PF10741">
    <property type="entry name" value="T2SSM_b"/>
    <property type="match status" value="1"/>
</dbReference>
<keyword evidence="3" id="KW-1185">Reference proteome</keyword>
<name>A0ABS9HT64_9GAMM</name>
<evidence type="ECO:0000313" key="3">
    <source>
        <dbReference type="Proteomes" id="UP001430796"/>
    </source>
</evidence>
<comment type="caution">
    <text evidence="2">The sequence shown here is derived from an EMBL/GenBank/DDBJ whole genome shotgun (WGS) entry which is preliminary data.</text>
</comment>
<accession>A0ABS9HT64</accession>
<evidence type="ECO:0000313" key="2">
    <source>
        <dbReference type="EMBL" id="MCF7222096.1"/>
    </source>
</evidence>
<dbReference type="EMBL" id="JAKJPO010000004">
    <property type="protein sequence ID" value="MCF7222096.1"/>
    <property type="molecule type" value="Genomic_DNA"/>
</dbReference>
<organism evidence="2 3">
    <name type="scientific">Marilutibacter chinensis</name>
    <dbReference type="NCBI Taxonomy" id="2912247"/>
    <lineage>
        <taxon>Bacteria</taxon>
        <taxon>Pseudomonadati</taxon>
        <taxon>Pseudomonadota</taxon>
        <taxon>Gammaproteobacteria</taxon>
        <taxon>Lysobacterales</taxon>
        <taxon>Lysobacteraceae</taxon>
        <taxon>Marilutibacter</taxon>
    </lineage>
</organism>
<evidence type="ECO:0000256" key="1">
    <source>
        <dbReference type="SAM" id="MobiDB-lite"/>
    </source>
</evidence>